<gene>
    <name evidence="3" type="ORF">PIB30_033197</name>
</gene>
<organism evidence="3 4">
    <name type="scientific">Stylosanthes scabra</name>
    <dbReference type="NCBI Taxonomy" id="79078"/>
    <lineage>
        <taxon>Eukaryota</taxon>
        <taxon>Viridiplantae</taxon>
        <taxon>Streptophyta</taxon>
        <taxon>Embryophyta</taxon>
        <taxon>Tracheophyta</taxon>
        <taxon>Spermatophyta</taxon>
        <taxon>Magnoliopsida</taxon>
        <taxon>eudicotyledons</taxon>
        <taxon>Gunneridae</taxon>
        <taxon>Pentapetalae</taxon>
        <taxon>rosids</taxon>
        <taxon>fabids</taxon>
        <taxon>Fabales</taxon>
        <taxon>Fabaceae</taxon>
        <taxon>Papilionoideae</taxon>
        <taxon>50 kb inversion clade</taxon>
        <taxon>dalbergioids sensu lato</taxon>
        <taxon>Dalbergieae</taxon>
        <taxon>Pterocarpus clade</taxon>
        <taxon>Stylosanthes</taxon>
    </lineage>
</organism>
<evidence type="ECO:0000313" key="3">
    <source>
        <dbReference type="EMBL" id="MED6121762.1"/>
    </source>
</evidence>
<evidence type="ECO:0000256" key="2">
    <source>
        <dbReference type="SAM" id="Phobius"/>
    </source>
</evidence>
<evidence type="ECO:0000313" key="4">
    <source>
        <dbReference type="Proteomes" id="UP001341840"/>
    </source>
</evidence>
<dbReference type="EMBL" id="JASCZI010030357">
    <property type="protein sequence ID" value="MED6121762.1"/>
    <property type="molecule type" value="Genomic_DNA"/>
</dbReference>
<evidence type="ECO:0000256" key="1">
    <source>
        <dbReference type="SAM" id="MobiDB-lite"/>
    </source>
</evidence>
<keyword evidence="2" id="KW-0472">Membrane</keyword>
<keyword evidence="4" id="KW-1185">Reference proteome</keyword>
<protein>
    <submittedName>
        <fullName evidence="3">Uncharacterized protein</fullName>
    </submittedName>
</protein>
<proteinExistence type="predicted"/>
<feature type="transmembrane region" description="Helical" evidence="2">
    <location>
        <begin position="220"/>
        <end position="241"/>
    </location>
</feature>
<keyword evidence="2" id="KW-1133">Transmembrane helix</keyword>
<reference evidence="3 4" key="1">
    <citation type="journal article" date="2023" name="Plants (Basel)">
        <title>Bridging the Gap: Combining Genomics and Transcriptomics Approaches to Understand Stylosanthes scabra, an Orphan Legume from the Brazilian Caatinga.</title>
        <authorList>
            <person name="Ferreira-Neto J.R.C."/>
            <person name="da Silva M.D."/>
            <person name="Binneck E."/>
            <person name="de Melo N.F."/>
            <person name="da Silva R.H."/>
            <person name="de Melo A.L.T.M."/>
            <person name="Pandolfi V."/>
            <person name="Bustamante F.O."/>
            <person name="Brasileiro-Vidal A.C."/>
            <person name="Benko-Iseppon A.M."/>
        </authorList>
    </citation>
    <scope>NUCLEOTIDE SEQUENCE [LARGE SCALE GENOMIC DNA]</scope>
    <source>
        <tissue evidence="3">Leaves</tissue>
    </source>
</reference>
<sequence>MKEDDSVNDGDSWFQSSAEDGAPAEEIRTPVVTVVKEAATANGSRDDEFPRLYSGTGAEDGAAATRKQKETTTFVEGAATASGGDFRSQRLRRIVYPFVGKPPPLLTAVLPWNREEARTETKQEGKALPGADAAGRGGGRGAPRMNRSWKAVVELADDAVMVNGELTGAPPEIAGVRQRDLVVPSLFMFSSSSKNEKGELIPLHDLGLTLAFKAHNKKKLIGSLSIYFMHLFIFCISFYHYGLEHKQWWSNLIVIGIYNFINCC</sequence>
<keyword evidence="2" id="KW-0812">Transmembrane</keyword>
<comment type="caution">
    <text evidence="3">The sequence shown here is derived from an EMBL/GenBank/DDBJ whole genome shotgun (WGS) entry which is preliminary data.</text>
</comment>
<accession>A0ABU6RCJ9</accession>
<dbReference type="Proteomes" id="UP001341840">
    <property type="component" value="Unassembled WGS sequence"/>
</dbReference>
<name>A0ABU6RCJ9_9FABA</name>
<feature type="region of interest" description="Disordered" evidence="1">
    <location>
        <begin position="117"/>
        <end position="144"/>
    </location>
</feature>
<feature type="region of interest" description="Disordered" evidence="1">
    <location>
        <begin position="1"/>
        <end position="69"/>
    </location>
</feature>